<dbReference type="AlphaFoldDB" id="A0A1B9VVK7"/>
<dbReference type="GO" id="GO:0006168">
    <property type="term" value="P:adenine salvage"/>
    <property type="evidence" value="ECO:0007669"/>
    <property type="project" value="InterPro"/>
</dbReference>
<dbReference type="GO" id="GO:0016208">
    <property type="term" value="F:AMP binding"/>
    <property type="evidence" value="ECO:0007669"/>
    <property type="project" value="TreeGrafter"/>
</dbReference>
<evidence type="ECO:0000313" key="16">
    <source>
        <dbReference type="Proteomes" id="UP000259211"/>
    </source>
</evidence>
<dbReference type="GO" id="GO:0044209">
    <property type="term" value="P:AMP salvage"/>
    <property type="evidence" value="ECO:0007669"/>
    <property type="project" value="UniProtKB-UniRule"/>
</dbReference>
<dbReference type="eggNOG" id="COG0503">
    <property type="taxonomic scope" value="Bacteria"/>
</dbReference>
<reference evidence="15 16" key="1">
    <citation type="submission" date="2017-07" db="EMBL/GenBank/DDBJ databases">
        <authorList>
            <person name="Sun Z.S."/>
            <person name="Albrecht U."/>
            <person name="Echele G."/>
            <person name="Lee C.C."/>
        </authorList>
    </citation>
    <scope>NUCLEOTIDE SEQUENCE [LARGE SCALE GENOMIC DNA]</scope>
    <source>
        <strain evidence="15 16">P16-029</strain>
    </source>
</reference>
<comment type="catalytic activity">
    <reaction evidence="1 12">
        <text>AMP + diphosphate = 5-phospho-alpha-D-ribose 1-diphosphate + adenine</text>
        <dbReference type="Rhea" id="RHEA:16609"/>
        <dbReference type="ChEBI" id="CHEBI:16708"/>
        <dbReference type="ChEBI" id="CHEBI:33019"/>
        <dbReference type="ChEBI" id="CHEBI:58017"/>
        <dbReference type="ChEBI" id="CHEBI:456215"/>
        <dbReference type="EC" id="2.4.2.7"/>
    </reaction>
</comment>
<dbReference type="Pfam" id="PF00156">
    <property type="entry name" value="Pribosyltran"/>
    <property type="match status" value="1"/>
</dbReference>
<keyword evidence="10 12" id="KW-0808">Transferase</keyword>
<dbReference type="InterPro" id="IPR029057">
    <property type="entry name" value="PRTase-like"/>
</dbReference>
<keyword evidence="9 12" id="KW-0328">Glycosyltransferase</keyword>
<evidence type="ECO:0000313" key="14">
    <source>
        <dbReference type="EMBL" id="MEH1545582.1"/>
    </source>
</evidence>
<evidence type="ECO:0000256" key="2">
    <source>
        <dbReference type="ARBA" id="ARBA00003968"/>
    </source>
</evidence>
<dbReference type="NCBIfam" id="NF002634">
    <property type="entry name" value="PRK02304.1-3"/>
    <property type="match status" value="1"/>
</dbReference>
<evidence type="ECO:0000256" key="12">
    <source>
        <dbReference type="HAMAP-Rule" id="MF_00004"/>
    </source>
</evidence>
<dbReference type="SUPFAM" id="SSF53271">
    <property type="entry name" value="PRTase-like"/>
    <property type="match status" value="1"/>
</dbReference>
<dbReference type="InterPro" id="IPR005764">
    <property type="entry name" value="Ade_phspho_trans"/>
</dbReference>
<accession>A0A1B9VVK7</accession>
<dbReference type="EMBL" id="JBAKUA010000001">
    <property type="protein sequence ID" value="MEH1545582.1"/>
    <property type="molecule type" value="Genomic_DNA"/>
</dbReference>
<evidence type="ECO:0000256" key="9">
    <source>
        <dbReference type="ARBA" id="ARBA00022676"/>
    </source>
</evidence>
<dbReference type="EC" id="2.4.2.7" evidence="7 12"/>
<dbReference type="PANTHER" id="PTHR32315">
    <property type="entry name" value="ADENINE PHOSPHORIBOSYLTRANSFERASE"/>
    <property type="match status" value="1"/>
</dbReference>
<evidence type="ECO:0000256" key="10">
    <source>
        <dbReference type="ARBA" id="ARBA00022679"/>
    </source>
</evidence>
<dbReference type="STRING" id="33010.BFS79_01230"/>
<reference evidence="14" key="2">
    <citation type="submission" date="2024-02" db="EMBL/GenBank/DDBJ databases">
        <title>Bacterial skin colonization with Propionibacterium avidum as a risk factor for Periprosthetic Joint Infections - a single-center prospective study.</title>
        <authorList>
            <person name="Achermann Y."/>
        </authorList>
    </citation>
    <scope>NUCLEOTIDE SEQUENCE</scope>
    <source>
        <strain evidence="14">PAVI-2017310195</strain>
    </source>
</reference>
<dbReference type="InterPro" id="IPR050054">
    <property type="entry name" value="UPRTase/APRTase"/>
</dbReference>
<keyword evidence="11 12" id="KW-0660">Purine salvage</keyword>
<dbReference type="OrthoDB" id="9803963at2"/>
<dbReference type="RefSeq" id="WP_063279940.1">
    <property type="nucleotide sequence ID" value="NZ_CP016954.1"/>
</dbReference>
<comment type="caution">
    <text evidence="15">The sequence shown here is derived from an EMBL/GenBank/DDBJ whole genome shotgun (WGS) entry which is preliminary data.</text>
</comment>
<evidence type="ECO:0000256" key="6">
    <source>
        <dbReference type="ARBA" id="ARBA00011738"/>
    </source>
</evidence>
<dbReference type="Gene3D" id="3.40.50.2020">
    <property type="match status" value="1"/>
</dbReference>
<evidence type="ECO:0000256" key="8">
    <source>
        <dbReference type="ARBA" id="ARBA00022490"/>
    </source>
</evidence>
<dbReference type="NCBIfam" id="TIGR01090">
    <property type="entry name" value="apt"/>
    <property type="match status" value="1"/>
</dbReference>
<protein>
    <recommendedName>
        <fullName evidence="7 12">Adenine phosphoribosyltransferase</fullName>
        <shortName evidence="12">APRT</shortName>
        <ecNumber evidence="7 12">2.4.2.7</ecNumber>
    </recommendedName>
</protein>
<dbReference type="EMBL" id="NOWI01000004">
    <property type="protein sequence ID" value="RFT44802.1"/>
    <property type="molecule type" value="Genomic_DNA"/>
</dbReference>
<dbReference type="Proteomes" id="UP001309299">
    <property type="component" value="Unassembled WGS sequence"/>
</dbReference>
<dbReference type="PANTHER" id="PTHR32315:SF3">
    <property type="entry name" value="ADENINE PHOSPHORIBOSYLTRANSFERASE"/>
    <property type="match status" value="1"/>
</dbReference>
<dbReference type="FunFam" id="3.40.50.2020:FF:000004">
    <property type="entry name" value="Adenine phosphoribosyltransferase"/>
    <property type="match status" value="1"/>
</dbReference>
<comment type="subunit">
    <text evidence="6 12">Homodimer.</text>
</comment>
<dbReference type="GO" id="GO:0002055">
    <property type="term" value="F:adenine binding"/>
    <property type="evidence" value="ECO:0007669"/>
    <property type="project" value="TreeGrafter"/>
</dbReference>
<gene>
    <name evidence="12" type="primary">apt</name>
    <name evidence="15" type="ORF">CHT91_04815</name>
    <name evidence="14" type="ORF">V7F78_00795</name>
</gene>
<evidence type="ECO:0000256" key="3">
    <source>
        <dbReference type="ARBA" id="ARBA00004496"/>
    </source>
</evidence>
<dbReference type="GO" id="GO:0003999">
    <property type="term" value="F:adenine phosphoribosyltransferase activity"/>
    <property type="evidence" value="ECO:0007669"/>
    <property type="project" value="UniProtKB-UniRule"/>
</dbReference>
<comment type="function">
    <text evidence="2 12">Catalyzes a salvage reaction resulting in the formation of AMP, that is energically less costly than de novo synthesis.</text>
</comment>
<evidence type="ECO:0000313" key="15">
    <source>
        <dbReference type="EMBL" id="RFT44802.1"/>
    </source>
</evidence>
<feature type="domain" description="Phosphoribosyltransferase" evidence="13">
    <location>
        <begin position="35"/>
        <end position="153"/>
    </location>
</feature>
<dbReference type="NCBIfam" id="NF002636">
    <property type="entry name" value="PRK02304.1-5"/>
    <property type="match status" value="1"/>
</dbReference>
<evidence type="ECO:0000256" key="5">
    <source>
        <dbReference type="ARBA" id="ARBA00008391"/>
    </source>
</evidence>
<name>A0A1B9VVK7_9ACTN</name>
<evidence type="ECO:0000256" key="4">
    <source>
        <dbReference type="ARBA" id="ARBA00004659"/>
    </source>
</evidence>
<evidence type="ECO:0000256" key="11">
    <source>
        <dbReference type="ARBA" id="ARBA00022726"/>
    </source>
</evidence>
<evidence type="ECO:0000259" key="13">
    <source>
        <dbReference type="Pfam" id="PF00156"/>
    </source>
</evidence>
<dbReference type="HAMAP" id="MF_00004">
    <property type="entry name" value="Aden_phosphoribosyltr"/>
    <property type="match status" value="1"/>
</dbReference>
<sequence length="177" mass="18223">MTYRTDLITGLIRDVPDFPEPGVTFKDITPLLANANGYAAAISELVDTAPRGVDVVLGMEARGFMFAGPVALSLGAGFVPVRKPGKLPGDVYSQSFVLEYGSATLTVHQDAVQPGSKVLIVDDILATAGTVGATASLVEKLGGELVGVSVLMELSALGGREKLDRAGIGPVNAVITV</sequence>
<proteinExistence type="inferred from homology"/>
<dbReference type="InterPro" id="IPR000836">
    <property type="entry name" value="PRTase_dom"/>
</dbReference>
<organism evidence="15 16">
    <name type="scientific">Cutibacterium avidum</name>
    <dbReference type="NCBI Taxonomy" id="33010"/>
    <lineage>
        <taxon>Bacteria</taxon>
        <taxon>Bacillati</taxon>
        <taxon>Actinomycetota</taxon>
        <taxon>Actinomycetes</taxon>
        <taxon>Propionibacteriales</taxon>
        <taxon>Propionibacteriaceae</taxon>
        <taxon>Cutibacterium</taxon>
    </lineage>
</organism>
<evidence type="ECO:0000256" key="7">
    <source>
        <dbReference type="ARBA" id="ARBA00011893"/>
    </source>
</evidence>
<comment type="subcellular location">
    <subcellularLocation>
        <location evidence="3 12">Cytoplasm</location>
    </subcellularLocation>
</comment>
<comment type="similarity">
    <text evidence="5 12">Belongs to the purine/pyrimidine phosphoribosyltransferase family.</text>
</comment>
<dbReference type="CDD" id="cd06223">
    <property type="entry name" value="PRTases_typeI"/>
    <property type="match status" value="1"/>
</dbReference>
<dbReference type="UniPathway" id="UPA00588">
    <property type="reaction ID" value="UER00646"/>
</dbReference>
<evidence type="ECO:0000256" key="1">
    <source>
        <dbReference type="ARBA" id="ARBA00000868"/>
    </source>
</evidence>
<dbReference type="Proteomes" id="UP000259211">
    <property type="component" value="Unassembled WGS sequence"/>
</dbReference>
<dbReference type="GO" id="GO:0006166">
    <property type="term" value="P:purine ribonucleoside salvage"/>
    <property type="evidence" value="ECO:0007669"/>
    <property type="project" value="UniProtKB-UniRule"/>
</dbReference>
<dbReference type="GO" id="GO:0005737">
    <property type="term" value="C:cytoplasm"/>
    <property type="evidence" value="ECO:0007669"/>
    <property type="project" value="UniProtKB-SubCell"/>
</dbReference>
<comment type="pathway">
    <text evidence="4 12">Purine metabolism; AMP biosynthesis via salvage pathway; AMP from adenine: step 1/1.</text>
</comment>
<keyword evidence="8 12" id="KW-0963">Cytoplasm</keyword>